<evidence type="ECO:0000256" key="5">
    <source>
        <dbReference type="ARBA" id="ARBA00022670"/>
    </source>
</evidence>
<dbReference type="GO" id="GO:0005829">
    <property type="term" value="C:cytosol"/>
    <property type="evidence" value="ECO:0007669"/>
    <property type="project" value="TreeGrafter"/>
</dbReference>
<keyword evidence="5" id="KW-0645">Protease</keyword>
<dbReference type="Proteomes" id="UP001197378">
    <property type="component" value="Unassembled WGS sequence"/>
</dbReference>
<dbReference type="InterPro" id="IPR000994">
    <property type="entry name" value="Pept_M24"/>
</dbReference>
<dbReference type="GO" id="GO:0030145">
    <property type="term" value="F:manganese ion binding"/>
    <property type="evidence" value="ECO:0007669"/>
    <property type="project" value="InterPro"/>
</dbReference>
<comment type="caution">
    <text evidence="15">The sequence shown here is derived from an EMBL/GenBank/DDBJ whole genome shotgun (WGS) entry which is preliminary data.</text>
</comment>
<keyword evidence="6 13" id="KW-0479">Metal-binding</keyword>
<organism evidence="15 16">
    <name type="scientific">Igneacidithiobacillus copahuensis</name>
    <dbReference type="NCBI Taxonomy" id="2724909"/>
    <lineage>
        <taxon>Bacteria</taxon>
        <taxon>Pseudomonadati</taxon>
        <taxon>Pseudomonadota</taxon>
        <taxon>Acidithiobacillia</taxon>
        <taxon>Acidithiobacillales</taxon>
        <taxon>Acidithiobacillaceae</taxon>
        <taxon>Igneacidithiobacillus</taxon>
    </lineage>
</organism>
<dbReference type="InterPro" id="IPR007865">
    <property type="entry name" value="Aminopep_P_N"/>
</dbReference>
<name>A0AAE2YMT7_9PROT</name>
<comment type="catalytic activity">
    <reaction evidence="1">
        <text>Release of any N-terminal amino acid, including proline, that is linked to proline, even from a dipeptide or tripeptide.</text>
        <dbReference type="EC" id="3.4.11.9"/>
    </reaction>
</comment>
<dbReference type="FunFam" id="3.90.230.10:FF:000002">
    <property type="entry name" value="Xaa-Pro aminopeptidase 3"/>
    <property type="match status" value="1"/>
</dbReference>
<evidence type="ECO:0000256" key="9">
    <source>
        <dbReference type="ARBA" id="ARBA00023211"/>
    </source>
</evidence>
<dbReference type="AlphaFoldDB" id="A0AAE2YMT7"/>
<keyword evidence="7" id="KW-0378">Hydrolase</keyword>
<dbReference type="Gene3D" id="3.90.230.10">
    <property type="entry name" value="Creatinase/methionine aminopeptidase superfamily"/>
    <property type="match status" value="1"/>
</dbReference>
<dbReference type="PANTHER" id="PTHR43226:SF4">
    <property type="entry name" value="XAA-PRO AMINOPEPTIDASE 3"/>
    <property type="match status" value="1"/>
</dbReference>
<proteinExistence type="inferred from homology"/>
<comment type="cofactor">
    <cofactor evidence="2">
        <name>Mn(2+)</name>
        <dbReference type="ChEBI" id="CHEBI:29035"/>
    </cofactor>
</comment>
<dbReference type="SUPFAM" id="SSF55920">
    <property type="entry name" value="Creatinase/aminopeptidase"/>
    <property type="match status" value="1"/>
</dbReference>
<evidence type="ECO:0000256" key="8">
    <source>
        <dbReference type="ARBA" id="ARBA00023049"/>
    </source>
</evidence>
<sequence>MFALDLPRPDTLARRARLLAQIGERGVLVLPTAREQLRNRDVAYPFRPDSDFYYLTGFAEPEAVLVLIPGHADGEQILFCRSRDPERETWDGRRAGIEGAKELCQVDQCHPIQELDEILPKLLENRDVLLYPMGRESDFDARVLRWRNQARSRSRQGIGYPLELVDAAHFLEEMRLHKDAVERELMRAAAGVSAAGHRHGMRQTRPGMMEYQLQAEIEYVFQRQGAARLAYSSIVGGGANGCILHYVENRDELRDGDLVLVDAGAEIAGYAGDITRTWPVNGRFSGPQRDIYTLVLASQKAAIAAVQVGRPVSDYHDAAVEVLVDGLHDLKILRESREEILEKQLYRPFYMHRTGHWLGMDVHDVGAYRQGTEPSWRPLAAGMVLTVEPGLYFAPGQKGIPAAYQGIGIRIEDDLFLDAEGPEILSAGVPKEIDEIEDLMAGGLG</sequence>
<dbReference type="SMART" id="SM01011">
    <property type="entry name" value="AMP_N"/>
    <property type="match status" value="1"/>
</dbReference>
<comment type="similarity">
    <text evidence="3 13">Belongs to the peptidase M24B family.</text>
</comment>
<gene>
    <name evidence="15" type="ORF">HFQ13_00535</name>
</gene>
<dbReference type="InterPro" id="IPR052433">
    <property type="entry name" value="X-Pro_dipept-like"/>
</dbReference>
<evidence type="ECO:0000313" key="16">
    <source>
        <dbReference type="Proteomes" id="UP001197378"/>
    </source>
</evidence>
<dbReference type="Pfam" id="PF00557">
    <property type="entry name" value="Peptidase_M24"/>
    <property type="match status" value="1"/>
</dbReference>
<evidence type="ECO:0000259" key="14">
    <source>
        <dbReference type="SMART" id="SM01011"/>
    </source>
</evidence>
<dbReference type="Gene3D" id="3.40.350.10">
    <property type="entry name" value="Creatinase/prolidase N-terminal domain"/>
    <property type="match status" value="1"/>
</dbReference>
<evidence type="ECO:0000256" key="2">
    <source>
        <dbReference type="ARBA" id="ARBA00001936"/>
    </source>
</evidence>
<dbReference type="CDD" id="cd01087">
    <property type="entry name" value="Prolidase"/>
    <property type="match status" value="1"/>
</dbReference>
<evidence type="ECO:0000256" key="3">
    <source>
        <dbReference type="ARBA" id="ARBA00008766"/>
    </source>
</evidence>
<dbReference type="SUPFAM" id="SSF53092">
    <property type="entry name" value="Creatinase/prolidase N-terminal domain"/>
    <property type="match status" value="1"/>
</dbReference>
<dbReference type="InterPro" id="IPR001131">
    <property type="entry name" value="Peptidase_M24B_aminopep-P_CS"/>
</dbReference>
<dbReference type="InterPro" id="IPR036005">
    <property type="entry name" value="Creatinase/aminopeptidase-like"/>
</dbReference>
<keyword evidence="8" id="KW-0482">Metalloprotease</keyword>
<evidence type="ECO:0000256" key="10">
    <source>
        <dbReference type="ARBA" id="ARBA00069363"/>
    </source>
</evidence>
<dbReference type="EMBL" id="JAAXYO010000012">
    <property type="protein sequence ID" value="MBU2786716.1"/>
    <property type="molecule type" value="Genomic_DNA"/>
</dbReference>
<evidence type="ECO:0000256" key="4">
    <source>
        <dbReference type="ARBA" id="ARBA00012574"/>
    </source>
</evidence>
<dbReference type="InterPro" id="IPR029149">
    <property type="entry name" value="Creatin/AminoP/Spt16_N"/>
</dbReference>
<evidence type="ECO:0000256" key="11">
    <source>
        <dbReference type="ARBA" id="ARBA00075356"/>
    </source>
</evidence>
<feature type="domain" description="Aminopeptidase P N-terminal" evidence="14">
    <location>
        <begin position="6"/>
        <end position="140"/>
    </location>
</feature>
<evidence type="ECO:0000256" key="1">
    <source>
        <dbReference type="ARBA" id="ARBA00001424"/>
    </source>
</evidence>
<reference evidence="15" key="1">
    <citation type="journal article" date="2021" name="ISME J.">
        <title>Genomic evolution of the class Acidithiobacillia: deep-branching Proteobacteria living in extreme acidic conditions.</title>
        <authorList>
            <person name="Moya-Beltran A."/>
            <person name="Beard S."/>
            <person name="Rojas-Villalobos C."/>
            <person name="Issotta F."/>
            <person name="Gallardo Y."/>
            <person name="Ulloa R."/>
            <person name="Giaveno A."/>
            <person name="Degli Esposti M."/>
            <person name="Johnson D.B."/>
            <person name="Quatrini R."/>
        </authorList>
    </citation>
    <scope>NUCLEOTIDE SEQUENCE</scope>
    <source>
        <strain evidence="15">VAN18-1</strain>
    </source>
</reference>
<dbReference type="Pfam" id="PF05195">
    <property type="entry name" value="AMP_N"/>
    <property type="match status" value="1"/>
</dbReference>
<protein>
    <recommendedName>
        <fullName evidence="10">Xaa-Pro aminopeptidase</fullName>
        <ecNumber evidence="4">3.4.11.9</ecNumber>
    </recommendedName>
    <alternativeName>
        <fullName evidence="11">Aminopeptidase P II</fullName>
    </alternativeName>
    <alternativeName>
        <fullName evidence="12">X-Pro aminopeptidase</fullName>
    </alternativeName>
</protein>
<dbReference type="GO" id="GO:0070006">
    <property type="term" value="F:metalloaminopeptidase activity"/>
    <property type="evidence" value="ECO:0007669"/>
    <property type="project" value="InterPro"/>
</dbReference>
<evidence type="ECO:0000256" key="12">
    <source>
        <dbReference type="ARBA" id="ARBA00081411"/>
    </source>
</evidence>
<evidence type="ECO:0000256" key="13">
    <source>
        <dbReference type="RuleBase" id="RU000590"/>
    </source>
</evidence>
<keyword evidence="9" id="KW-0464">Manganese</keyword>
<dbReference type="RefSeq" id="WP_215871323.1">
    <property type="nucleotide sequence ID" value="NZ_JAAXYO010000012.1"/>
</dbReference>
<accession>A0AAE2YMT7</accession>
<keyword evidence="16" id="KW-1185">Reference proteome</keyword>
<evidence type="ECO:0000256" key="7">
    <source>
        <dbReference type="ARBA" id="ARBA00022801"/>
    </source>
</evidence>
<evidence type="ECO:0000313" key="15">
    <source>
        <dbReference type="EMBL" id="MBU2786716.1"/>
    </source>
</evidence>
<dbReference type="GO" id="GO:0006508">
    <property type="term" value="P:proteolysis"/>
    <property type="evidence" value="ECO:0007669"/>
    <property type="project" value="UniProtKB-KW"/>
</dbReference>
<dbReference type="PANTHER" id="PTHR43226">
    <property type="entry name" value="XAA-PRO AMINOPEPTIDASE 3"/>
    <property type="match status" value="1"/>
</dbReference>
<evidence type="ECO:0000256" key="6">
    <source>
        <dbReference type="ARBA" id="ARBA00022723"/>
    </source>
</evidence>
<dbReference type="EC" id="3.4.11.9" evidence="4"/>
<dbReference type="PROSITE" id="PS00491">
    <property type="entry name" value="PROLINE_PEPTIDASE"/>
    <property type="match status" value="1"/>
</dbReference>